<keyword evidence="5" id="KW-0812">Transmembrane</keyword>
<feature type="compositionally biased region" description="Polar residues" evidence="4">
    <location>
        <begin position="22"/>
        <end position="32"/>
    </location>
</feature>
<dbReference type="SMART" id="SM00248">
    <property type="entry name" value="ANK"/>
    <property type="match status" value="2"/>
</dbReference>
<dbReference type="PANTHER" id="PTHR24171:SF8">
    <property type="entry name" value="BRCA1-ASSOCIATED RING DOMAIN PROTEIN 1"/>
    <property type="match status" value="1"/>
</dbReference>
<feature type="compositionally biased region" description="Basic residues" evidence="4">
    <location>
        <begin position="35"/>
        <end position="47"/>
    </location>
</feature>
<dbReference type="InterPro" id="IPR002110">
    <property type="entry name" value="Ankyrin_rpt"/>
</dbReference>
<dbReference type="Gene3D" id="1.25.40.20">
    <property type="entry name" value="Ankyrin repeat-containing domain"/>
    <property type="match status" value="1"/>
</dbReference>
<feature type="region of interest" description="Disordered" evidence="4">
    <location>
        <begin position="1296"/>
        <end position="1340"/>
    </location>
</feature>
<evidence type="ECO:0000256" key="4">
    <source>
        <dbReference type="SAM" id="MobiDB-lite"/>
    </source>
</evidence>
<feature type="region of interest" description="Disordered" evidence="4">
    <location>
        <begin position="795"/>
        <end position="880"/>
    </location>
</feature>
<dbReference type="Proteomes" id="UP000186817">
    <property type="component" value="Unassembled WGS sequence"/>
</dbReference>
<keyword evidence="1" id="KW-0677">Repeat</keyword>
<feature type="region of interest" description="Disordered" evidence="4">
    <location>
        <begin position="22"/>
        <end position="72"/>
    </location>
</feature>
<keyword evidence="5" id="KW-1133">Transmembrane helix</keyword>
<reference evidence="6 7" key="1">
    <citation type="submission" date="2016-02" db="EMBL/GenBank/DDBJ databases">
        <title>Genome analysis of coral dinoflagellate symbionts highlights evolutionary adaptations to a symbiotic lifestyle.</title>
        <authorList>
            <person name="Aranda M."/>
            <person name="Li Y."/>
            <person name="Liew Y.J."/>
            <person name="Baumgarten S."/>
            <person name="Simakov O."/>
            <person name="Wilson M."/>
            <person name="Piel J."/>
            <person name="Ashoor H."/>
            <person name="Bougouffa S."/>
            <person name="Bajic V.B."/>
            <person name="Ryu T."/>
            <person name="Ravasi T."/>
            <person name="Bayer T."/>
            <person name="Micklem G."/>
            <person name="Kim H."/>
            <person name="Bhak J."/>
            <person name="Lajeunesse T.C."/>
            <person name="Voolstra C.R."/>
        </authorList>
    </citation>
    <scope>NUCLEOTIDE SEQUENCE [LARGE SCALE GENOMIC DNA]</scope>
    <source>
        <strain evidence="6 7">CCMP2467</strain>
    </source>
</reference>
<evidence type="ECO:0000313" key="7">
    <source>
        <dbReference type="Proteomes" id="UP000186817"/>
    </source>
</evidence>
<comment type="caution">
    <text evidence="6">The sequence shown here is derived from an EMBL/GenBank/DDBJ whole genome shotgun (WGS) entry which is preliminary data.</text>
</comment>
<evidence type="ECO:0000256" key="2">
    <source>
        <dbReference type="ARBA" id="ARBA00023043"/>
    </source>
</evidence>
<evidence type="ECO:0000256" key="5">
    <source>
        <dbReference type="SAM" id="Phobius"/>
    </source>
</evidence>
<proteinExistence type="predicted"/>
<dbReference type="SUPFAM" id="SSF48403">
    <property type="entry name" value="Ankyrin repeat"/>
    <property type="match status" value="1"/>
</dbReference>
<organism evidence="6 7">
    <name type="scientific">Symbiodinium microadriaticum</name>
    <name type="common">Dinoflagellate</name>
    <name type="synonym">Zooxanthella microadriatica</name>
    <dbReference type="NCBI Taxonomy" id="2951"/>
    <lineage>
        <taxon>Eukaryota</taxon>
        <taxon>Sar</taxon>
        <taxon>Alveolata</taxon>
        <taxon>Dinophyceae</taxon>
        <taxon>Suessiales</taxon>
        <taxon>Symbiodiniaceae</taxon>
        <taxon>Symbiodinium</taxon>
    </lineage>
</organism>
<keyword evidence="5" id="KW-0472">Membrane</keyword>
<feature type="transmembrane region" description="Helical" evidence="5">
    <location>
        <begin position="525"/>
        <end position="548"/>
    </location>
</feature>
<dbReference type="PROSITE" id="PS50297">
    <property type="entry name" value="ANK_REP_REGION"/>
    <property type="match status" value="1"/>
</dbReference>
<feature type="region of interest" description="Disordered" evidence="4">
    <location>
        <begin position="116"/>
        <end position="138"/>
    </location>
</feature>
<accession>A0A1Q9CJB6</accession>
<sequence length="1340" mass="148798">MSEVRDEADFASLSEAAFTQVVDETSTASSQAAKPKPKSTKKVRVKPSAKADATTDRHLSAVAADPVKAEQPTGDLALAAPEGFQSQGEKAKEEDSLVEAAGRGDLNKVKEFLEGGYDPNELESGKETSRFVPEPSNLLSKSPGTTALIAAAVSGHSHVAWELLQHRADVDATDSDGLTALSAASCSTACDIHMWFLLHHAEDEKRKKHVQSSDTPAASRADEKRTLRMLVTLLRGEGQNFTEMVGGLLKEVEPGQFRSERLRERVRTVLCDYAWDTQEVKRYLKADRKSRSVFQENRPNKPEDVDAFNLSWHNMLYAPEVQVSLRSLPIAAPLACKPSVLAALAETANEETLQTDTVEAITAAAWLQMRVATAVDNFLNCDISWVHPAPSLETLVDLLFLAAGFCSMYWLRLMYSLRGERWLGPYLLPILSAVRDTGAFFFVTSLCVASATHAYVIMNPRGGPDGDEFPVYSAFTHTVRLAIFGDFDLFEYQGQDTTFEQVEGEEGKWEPIDPSPNDLEQLTYIYLQLCFFCTGIGITVLLMLIAILSQNYEMQQVLGLRRVMAVNGDSSWMASFVAMRPKVQRRPWMMVGAWLGRKILDPAAQKPCREASPCYWHLVNLAEISLSPLTTIMEPLVRQGAYYQKNIFERFLQRALWSPVSKYKVLALGIPAAYFDNGRAVNVLGCIRYTLNLSLFGLFGDRFAEECEIFALVRTDKMQLLEGKLQKQHEEQKDLLSSLVMSLSPAAVWVGLVENKSLRQLAPKMVLARADGGSPSSEETSRTALVEEHSAALVEEHSTAPQPTKAKQNGKQKVADHTAKGARQPDYTAVQQEYWEQQRRNKRSAPTPLQSGLTTPQEGAQASQPEPPQGASEDGPSLLQPFSFEDSTAVGLTAATHGVDINDQTAIKNGLAKPVQNNQQVFEMVRSYHRAVIRPEMYNLVLQLEAALKTVDESVFKARQELQWLSADNRLAQKHQAGLQVLTSGWPNYMKPEQRIFMVGWMLAQCPKIVDFLKFRGFISDQTAHEMPRYINALTQDHTTIPQQNDFFSTMTLLSFKSWDARQDFMAKFGGTAGTPLYSDESTPVHGKHIRVSPSSPQWQRKLELPLRIILSVINSHPDYTAGGNKMTILRKTLTVMAPKDDDDFDQDAKAWARLFYFQDKGDFVGRLEVVPELARLMESPPTEVGEGSESLWTQTWNNMVWGAQYELDQADQTAARTALQESAMSGKGVAKGKGKKHWSNTVIWNSYYCPYPFNLTLVKVDEVAFVRDEYCDKKGKTAEKVGDYAISTFRGKPATPDHTAADIGPDPFLHSDDVEMKEASGTGWGRGSGSKGGKAAKSS</sequence>
<protein>
    <submittedName>
        <fullName evidence="6">Uncharacterized protein</fullName>
    </submittedName>
</protein>
<dbReference type="GO" id="GO:0085020">
    <property type="term" value="P:protein K6-linked ubiquitination"/>
    <property type="evidence" value="ECO:0007669"/>
    <property type="project" value="TreeGrafter"/>
</dbReference>
<dbReference type="PROSITE" id="PS50088">
    <property type="entry name" value="ANK_REPEAT"/>
    <property type="match status" value="1"/>
</dbReference>
<dbReference type="GO" id="GO:0004842">
    <property type="term" value="F:ubiquitin-protein transferase activity"/>
    <property type="evidence" value="ECO:0007669"/>
    <property type="project" value="TreeGrafter"/>
</dbReference>
<feature type="repeat" description="ANK" evidence="3">
    <location>
        <begin position="143"/>
        <end position="175"/>
    </location>
</feature>
<evidence type="ECO:0000256" key="1">
    <source>
        <dbReference type="ARBA" id="ARBA00022737"/>
    </source>
</evidence>
<evidence type="ECO:0000313" key="6">
    <source>
        <dbReference type="EMBL" id="OLP83030.1"/>
    </source>
</evidence>
<keyword evidence="2 3" id="KW-0040">ANK repeat</keyword>
<evidence type="ECO:0000256" key="3">
    <source>
        <dbReference type="PROSITE-ProRule" id="PRU00023"/>
    </source>
</evidence>
<dbReference type="OrthoDB" id="429694at2759"/>
<dbReference type="PANTHER" id="PTHR24171">
    <property type="entry name" value="ANKYRIN REPEAT DOMAIN-CONTAINING PROTEIN 39-RELATED"/>
    <property type="match status" value="1"/>
</dbReference>
<feature type="compositionally biased region" description="Basic and acidic residues" evidence="4">
    <location>
        <begin position="1310"/>
        <end position="1319"/>
    </location>
</feature>
<feature type="compositionally biased region" description="Polar residues" evidence="4">
    <location>
        <begin position="799"/>
        <end position="811"/>
    </location>
</feature>
<dbReference type="InterPro" id="IPR036770">
    <property type="entry name" value="Ankyrin_rpt-contain_sf"/>
</dbReference>
<feature type="compositionally biased region" description="Gly residues" evidence="4">
    <location>
        <begin position="1323"/>
        <end position="1333"/>
    </location>
</feature>
<feature type="transmembrane region" description="Helical" evidence="5">
    <location>
        <begin position="438"/>
        <end position="458"/>
    </location>
</feature>
<dbReference type="Pfam" id="PF12796">
    <property type="entry name" value="Ank_2"/>
    <property type="match status" value="1"/>
</dbReference>
<gene>
    <name evidence="6" type="ORF">AK812_SmicGene36256</name>
</gene>
<dbReference type="EMBL" id="LSRX01001148">
    <property type="protein sequence ID" value="OLP83030.1"/>
    <property type="molecule type" value="Genomic_DNA"/>
</dbReference>
<feature type="compositionally biased region" description="Polar residues" evidence="4">
    <location>
        <begin position="847"/>
        <end position="864"/>
    </location>
</feature>
<keyword evidence="7" id="KW-1185">Reference proteome</keyword>
<name>A0A1Q9CJB6_SYMMI</name>